<reference evidence="5 6" key="1">
    <citation type="submission" date="2019-05" db="EMBL/GenBank/DDBJ databases">
        <title>Comparative genomics and metabolomics analyses of clavulanic acid producing Streptomyces species provides insight into specialized metabolism and evolution of beta-lactam biosynthetic gene clusters.</title>
        <authorList>
            <person name="Moore M.A."/>
            <person name="Cruz-Morales P."/>
            <person name="Barona Gomez F."/>
            <person name="Kapil T."/>
        </authorList>
    </citation>
    <scope>NUCLEOTIDE SEQUENCE [LARGE SCALE GENOMIC DNA]</scope>
    <source>
        <strain evidence="5 6">NRRL 5741</strain>
    </source>
</reference>
<accession>A0A646KDR4</accession>
<dbReference type="PANTHER" id="PTHR42684:SF3">
    <property type="entry name" value="ADENOSYLMETHIONINE-8-AMINO-7-OXONONANOATE AMINOTRANSFERASE"/>
    <property type="match status" value="1"/>
</dbReference>
<dbReference type="AlphaFoldDB" id="A0A646KDR4"/>
<dbReference type="InterPro" id="IPR015422">
    <property type="entry name" value="PyrdxlP-dep_Trfase_small"/>
</dbReference>
<evidence type="ECO:0000256" key="1">
    <source>
        <dbReference type="ARBA" id="ARBA00022576"/>
    </source>
</evidence>
<gene>
    <name evidence="5" type="ORF">FF041_07850</name>
</gene>
<comment type="caution">
    <text evidence="5">The sequence shown here is derived from an EMBL/GenBank/DDBJ whole genome shotgun (WGS) entry which is preliminary data.</text>
</comment>
<comment type="similarity">
    <text evidence="4">Belongs to the class-III pyridoxal-phosphate-dependent aminotransferase family.</text>
</comment>
<dbReference type="Proteomes" id="UP000419138">
    <property type="component" value="Unassembled WGS sequence"/>
</dbReference>
<protein>
    <submittedName>
        <fullName evidence="5">Aspartate aminotransferase family protein</fullName>
    </submittedName>
</protein>
<dbReference type="Pfam" id="PF00202">
    <property type="entry name" value="Aminotran_3"/>
    <property type="match status" value="1"/>
</dbReference>
<sequence length="476" mass="49535">MTHRFSDAASAMMTAVCGRDTLTAVRVCVRDGRCMMLGMSLTDGENTGVAVDEESARARDRRFVWHPWSPVGGGGAEGPVLVSGSGYRVRDAAGHRYLDAIASAMNSSCGYGHPALVAAAERQMSLLPHFDLSVGTHLPVGLVAERLAALLPRGVARTLFVNGGSEATEAAVAIAHGYWRHRGRPRSRIVTFAAGYHGTTLTAQHLSGLPAHETHAEAPFPVTRVELPVPAGELRSPGALDALAGAFERAVSDGPPPAAVFVEALLNVGGGVVLPPGLLRAVRGLCDRSGALLMVDEVFCGFGRTGRMFGFDHDGVTPDVVTMSKGLSGGYVPLAAVSATEDVYQSFAADPLLGGLRYGHTTGGHAVACAVALAVLDVIEERKLVAASAALGEELLNGLLPLRDHPEVVDVRGLGLVATVECRRPEAAAALVAGARERGTLLRRQGSAVMAIPPLIIDQAGIAELVRTTGRALEDG</sequence>
<dbReference type="InterPro" id="IPR049704">
    <property type="entry name" value="Aminotrans_3_PPA_site"/>
</dbReference>
<evidence type="ECO:0000256" key="3">
    <source>
        <dbReference type="ARBA" id="ARBA00022898"/>
    </source>
</evidence>
<dbReference type="PROSITE" id="PS00600">
    <property type="entry name" value="AA_TRANSFER_CLASS_3"/>
    <property type="match status" value="1"/>
</dbReference>
<dbReference type="PANTHER" id="PTHR42684">
    <property type="entry name" value="ADENOSYLMETHIONINE-8-AMINO-7-OXONONANOATE AMINOTRANSFERASE"/>
    <property type="match status" value="1"/>
</dbReference>
<dbReference type="GO" id="GO:0004015">
    <property type="term" value="F:adenosylmethionine-8-amino-7-oxononanoate transaminase activity"/>
    <property type="evidence" value="ECO:0007669"/>
    <property type="project" value="TreeGrafter"/>
</dbReference>
<dbReference type="GO" id="GO:0030170">
    <property type="term" value="F:pyridoxal phosphate binding"/>
    <property type="evidence" value="ECO:0007669"/>
    <property type="project" value="InterPro"/>
</dbReference>
<organism evidence="5 6">
    <name type="scientific">Streptomyces jumonjinensis</name>
    <dbReference type="NCBI Taxonomy" id="1945"/>
    <lineage>
        <taxon>Bacteria</taxon>
        <taxon>Bacillati</taxon>
        <taxon>Actinomycetota</taxon>
        <taxon>Actinomycetes</taxon>
        <taxon>Kitasatosporales</taxon>
        <taxon>Streptomycetaceae</taxon>
        <taxon>Streptomyces</taxon>
    </lineage>
</organism>
<dbReference type="OrthoDB" id="9801052at2"/>
<evidence type="ECO:0000256" key="4">
    <source>
        <dbReference type="RuleBase" id="RU003560"/>
    </source>
</evidence>
<dbReference type="Gene3D" id="3.90.1150.10">
    <property type="entry name" value="Aspartate Aminotransferase, domain 1"/>
    <property type="match status" value="1"/>
</dbReference>
<dbReference type="InterPro" id="IPR015421">
    <property type="entry name" value="PyrdxlP-dep_Trfase_major"/>
</dbReference>
<name>A0A646KDR4_STRJU</name>
<dbReference type="SUPFAM" id="SSF53383">
    <property type="entry name" value="PLP-dependent transferases"/>
    <property type="match status" value="1"/>
</dbReference>
<dbReference type="InterPro" id="IPR005814">
    <property type="entry name" value="Aminotrans_3"/>
</dbReference>
<keyword evidence="1 5" id="KW-0032">Aminotransferase</keyword>
<proteinExistence type="inferred from homology"/>
<dbReference type="EMBL" id="VCLA01000062">
    <property type="protein sequence ID" value="MQT00137.1"/>
    <property type="molecule type" value="Genomic_DNA"/>
</dbReference>
<evidence type="ECO:0000313" key="5">
    <source>
        <dbReference type="EMBL" id="MQT00137.1"/>
    </source>
</evidence>
<dbReference type="InterPro" id="IPR015424">
    <property type="entry name" value="PyrdxlP-dep_Trfase"/>
</dbReference>
<dbReference type="CDD" id="cd00610">
    <property type="entry name" value="OAT_like"/>
    <property type="match status" value="1"/>
</dbReference>
<evidence type="ECO:0000256" key="2">
    <source>
        <dbReference type="ARBA" id="ARBA00022679"/>
    </source>
</evidence>
<keyword evidence="6" id="KW-1185">Reference proteome</keyword>
<dbReference type="GO" id="GO:0009102">
    <property type="term" value="P:biotin biosynthetic process"/>
    <property type="evidence" value="ECO:0007669"/>
    <property type="project" value="TreeGrafter"/>
</dbReference>
<evidence type="ECO:0000313" key="6">
    <source>
        <dbReference type="Proteomes" id="UP000419138"/>
    </source>
</evidence>
<keyword evidence="2 5" id="KW-0808">Transferase</keyword>
<dbReference type="PIRSF" id="PIRSF000521">
    <property type="entry name" value="Transaminase_4ab_Lys_Orn"/>
    <property type="match status" value="1"/>
</dbReference>
<dbReference type="Gene3D" id="3.40.640.10">
    <property type="entry name" value="Type I PLP-dependent aspartate aminotransferase-like (Major domain)"/>
    <property type="match status" value="1"/>
</dbReference>
<keyword evidence="3 4" id="KW-0663">Pyridoxal phosphate</keyword>